<keyword evidence="2 11" id="KW-0963">Cytoplasm</keyword>
<comment type="subunit">
    <text evidence="10 11">Homooctamer. Dimer of tetramers.</text>
</comment>
<keyword evidence="8 11" id="KW-0414">Isoprene biosynthesis</keyword>
<feature type="binding site" evidence="11">
    <location>
        <begin position="6"/>
        <end position="7"/>
    </location>
    <ligand>
        <name>substrate</name>
    </ligand>
</feature>
<comment type="caution">
    <text evidence="11">Lacks conserved residue(s) required for the propagation of feature annotation.</text>
</comment>
<dbReference type="Gene3D" id="3.20.20.70">
    <property type="entry name" value="Aldolase class I"/>
    <property type="match status" value="1"/>
</dbReference>
<organism evidence="13 14">
    <name type="scientific">Fodinibius salsisoli</name>
    <dbReference type="NCBI Taxonomy" id="2820877"/>
    <lineage>
        <taxon>Bacteria</taxon>
        <taxon>Pseudomonadati</taxon>
        <taxon>Balneolota</taxon>
        <taxon>Balneolia</taxon>
        <taxon>Balneolales</taxon>
        <taxon>Balneolaceae</taxon>
        <taxon>Fodinibius</taxon>
    </lineage>
</organism>
<feature type="binding site" evidence="11">
    <location>
        <position position="220"/>
    </location>
    <ligand>
        <name>FMN</name>
        <dbReference type="ChEBI" id="CHEBI:58210"/>
    </ligand>
</feature>
<comment type="catalytic activity">
    <reaction evidence="11">
        <text>isopentenyl diphosphate = dimethylallyl diphosphate</text>
        <dbReference type="Rhea" id="RHEA:23284"/>
        <dbReference type="ChEBI" id="CHEBI:57623"/>
        <dbReference type="ChEBI" id="CHEBI:128769"/>
        <dbReference type="EC" id="5.3.3.2"/>
    </reaction>
</comment>
<dbReference type="InterPro" id="IPR011179">
    <property type="entry name" value="IPdP_isomerase"/>
</dbReference>
<feature type="binding site" evidence="11">
    <location>
        <position position="158"/>
    </location>
    <ligand>
        <name>substrate</name>
    </ligand>
</feature>
<evidence type="ECO:0000259" key="12">
    <source>
        <dbReference type="Pfam" id="PF01070"/>
    </source>
</evidence>
<dbReference type="HAMAP" id="MF_00354">
    <property type="entry name" value="Idi_2"/>
    <property type="match status" value="1"/>
</dbReference>
<feature type="binding site" evidence="11">
    <location>
        <position position="123"/>
    </location>
    <ligand>
        <name>FMN</name>
        <dbReference type="ChEBI" id="CHEBI:58210"/>
    </ligand>
</feature>
<feature type="binding site" evidence="11">
    <location>
        <position position="63"/>
    </location>
    <ligand>
        <name>FMN</name>
        <dbReference type="ChEBI" id="CHEBI:58210"/>
    </ligand>
</feature>
<dbReference type="Pfam" id="PF01070">
    <property type="entry name" value="FMN_dh"/>
    <property type="match status" value="1"/>
</dbReference>
<keyword evidence="6 11" id="KW-0460">Magnesium</keyword>
<comment type="caution">
    <text evidence="13">The sequence shown here is derived from an EMBL/GenBank/DDBJ whole genome shotgun (WGS) entry which is preliminary data.</text>
</comment>
<evidence type="ECO:0000256" key="2">
    <source>
        <dbReference type="ARBA" id="ARBA00022490"/>
    </source>
</evidence>
<dbReference type="EC" id="5.3.3.2" evidence="11"/>
<evidence type="ECO:0000313" key="14">
    <source>
        <dbReference type="Proteomes" id="UP001207918"/>
    </source>
</evidence>
<dbReference type="RefSeq" id="WP_265765020.1">
    <property type="nucleotide sequence ID" value="NZ_JAGGJA010000003.1"/>
</dbReference>
<dbReference type="InterPro" id="IPR000262">
    <property type="entry name" value="FMN-dep_DH"/>
</dbReference>
<evidence type="ECO:0000256" key="7">
    <source>
        <dbReference type="ARBA" id="ARBA00022857"/>
    </source>
</evidence>
<comment type="cofactor">
    <cofactor evidence="11">
        <name>Mg(2+)</name>
        <dbReference type="ChEBI" id="CHEBI:18420"/>
    </cofactor>
</comment>
<keyword evidence="3 11" id="KW-0285">Flavoprotein</keyword>
<dbReference type="EMBL" id="JAGGJA010000003">
    <property type="protein sequence ID" value="MCW9706316.1"/>
    <property type="molecule type" value="Genomic_DNA"/>
</dbReference>
<dbReference type="PANTHER" id="PTHR43665:SF1">
    <property type="entry name" value="ISOPENTENYL-DIPHOSPHATE DELTA-ISOMERASE"/>
    <property type="match status" value="1"/>
</dbReference>
<evidence type="ECO:0000256" key="6">
    <source>
        <dbReference type="ARBA" id="ARBA00022842"/>
    </source>
</evidence>
<dbReference type="CDD" id="cd02811">
    <property type="entry name" value="IDI-2_FMN"/>
    <property type="match status" value="1"/>
</dbReference>
<comment type="function">
    <text evidence="11">Involved in the biosynthesis of isoprenoids. Catalyzes the 1,3-allylic rearrangement of the homoallylic substrate isopentenyl (IPP) to its allylic isomer, dimethylallyl diphosphate (DMAPP).</text>
</comment>
<dbReference type="Proteomes" id="UP001207918">
    <property type="component" value="Unassembled WGS sequence"/>
</dbReference>
<reference evidence="13 14" key="1">
    <citation type="submission" date="2021-03" db="EMBL/GenBank/DDBJ databases">
        <title>Aliifodinibius sp. nov., a new bacterium isolated from saline soil.</title>
        <authorList>
            <person name="Galisteo C."/>
            <person name="De La Haba R."/>
            <person name="Sanchez-Porro C."/>
            <person name="Ventosa A."/>
        </authorList>
    </citation>
    <scope>NUCLEOTIDE SEQUENCE [LARGE SCALE GENOMIC DNA]</scope>
    <source>
        <strain evidence="13 14">1BSP15-2V2</strain>
    </source>
</reference>
<feature type="binding site" evidence="11">
    <location>
        <position position="159"/>
    </location>
    <ligand>
        <name>Mg(2+)</name>
        <dbReference type="ChEBI" id="CHEBI:18420"/>
    </ligand>
</feature>
<evidence type="ECO:0000256" key="8">
    <source>
        <dbReference type="ARBA" id="ARBA00023229"/>
    </source>
</evidence>
<gene>
    <name evidence="11" type="primary">fni</name>
    <name evidence="13" type="ORF">J6I44_05600</name>
</gene>
<evidence type="ECO:0000256" key="11">
    <source>
        <dbReference type="HAMAP-Rule" id="MF_00354"/>
    </source>
</evidence>
<keyword evidence="4 11" id="KW-0288">FMN</keyword>
<comment type="subcellular location">
    <subcellularLocation>
        <location evidence="11">Cytoplasm</location>
    </subcellularLocation>
</comment>
<comment type="similarity">
    <text evidence="11">Belongs to the IPP isomerase type 2 family.</text>
</comment>
<feature type="binding site" evidence="11">
    <location>
        <position position="190"/>
    </location>
    <ligand>
        <name>FMN</name>
        <dbReference type="ChEBI" id="CHEBI:58210"/>
    </ligand>
</feature>
<protein>
    <recommendedName>
        <fullName evidence="11">Isopentenyl-diphosphate delta-isomerase</fullName>
        <shortName evidence="11">IPP isomerase</shortName>
        <ecNumber evidence="11">5.3.3.2</ecNumber>
    </recommendedName>
    <alternativeName>
        <fullName evidence="11">Isopentenyl diphosphate:dimethylallyl diphosphate isomerase</fullName>
    </alternativeName>
    <alternativeName>
        <fullName evidence="11">Isopentenyl pyrophosphate isomerase</fullName>
    </alternativeName>
    <alternativeName>
        <fullName evidence="11">Type 2 isopentenyl diphosphate isomerase</fullName>
        <shortName evidence="11">IDI-2</shortName>
    </alternativeName>
</protein>
<dbReference type="NCBIfam" id="TIGR02151">
    <property type="entry name" value="IPP_isom_2"/>
    <property type="match status" value="1"/>
</dbReference>
<evidence type="ECO:0000256" key="10">
    <source>
        <dbReference type="ARBA" id="ARBA00025810"/>
    </source>
</evidence>
<keyword evidence="5 11" id="KW-0479">Metal-binding</keyword>
<accession>A0ABT3PK55</accession>
<feature type="binding site" evidence="11">
    <location>
        <begin position="64"/>
        <end position="66"/>
    </location>
    <ligand>
        <name>FMN</name>
        <dbReference type="ChEBI" id="CHEBI:58210"/>
    </ligand>
</feature>
<feature type="binding site" evidence="11">
    <location>
        <begin position="94"/>
        <end position="96"/>
    </location>
    <ligand>
        <name>substrate</name>
    </ligand>
</feature>
<keyword evidence="7 11" id="KW-0521">NADP</keyword>
<keyword evidence="9 11" id="KW-0413">Isomerase</keyword>
<sequence length="347" mass="37609">MSIKQRKKDHVELTTSGQVNYQQSTGLEQYQFVHNALPEVNLEEVSTEATLLGRSFSFPLFISSMTGGYTDAGAVNAIIAEFCEEYGLPFGVGSQRIMLEQEDTISTFSIVRDRAPNAFIAANIGGAQLIDGLAAKKTKLLIDSISADAIIVHLNVLQELVQPEGDRNFKGMEAGIARLVTDSTVPVIVKETGAGISASVARRLLDIGVQVIDVAGAGGTSWSKVENERSSNPDPKHSFDDWGLSTAACLRQIEPLKQEYNFEIIASGGIRSSHDIAKSICLGAQFAAAAQPVIKAVVNNGLEGLENLYVRWRHQLKIILTLLGCEQLKDLQADHLKLKPSRGNILH</sequence>
<dbReference type="SUPFAM" id="SSF51395">
    <property type="entry name" value="FMN-linked oxidoreductases"/>
    <property type="match status" value="1"/>
</dbReference>
<feature type="binding site" evidence="11">
    <location>
        <begin position="290"/>
        <end position="291"/>
    </location>
    <ligand>
        <name>FMN</name>
        <dbReference type="ChEBI" id="CHEBI:58210"/>
    </ligand>
</feature>
<evidence type="ECO:0000256" key="3">
    <source>
        <dbReference type="ARBA" id="ARBA00022630"/>
    </source>
</evidence>
<dbReference type="InterPro" id="IPR013785">
    <property type="entry name" value="Aldolase_TIM"/>
</dbReference>
<comment type="cofactor">
    <cofactor evidence="11">
        <name>NADPH</name>
        <dbReference type="ChEBI" id="CHEBI:57783"/>
    </cofactor>
</comment>
<name>A0ABT3PK55_9BACT</name>
<comment type="cofactor">
    <cofactor evidence="1 11">
        <name>FMN</name>
        <dbReference type="ChEBI" id="CHEBI:58210"/>
    </cofactor>
</comment>
<feature type="binding site" evidence="11">
    <location>
        <position position="94"/>
    </location>
    <ligand>
        <name>FMN</name>
        <dbReference type="ChEBI" id="CHEBI:58210"/>
    </ligand>
</feature>
<evidence type="ECO:0000256" key="1">
    <source>
        <dbReference type="ARBA" id="ARBA00001917"/>
    </source>
</evidence>
<proteinExistence type="inferred from homology"/>
<dbReference type="PANTHER" id="PTHR43665">
    <property type="entry name" value="ISOPENTENYL-DIPHOSPHATE DELTA-ISOMERASE"/>
    <property type="match status" value="1"/>
</dbReference>
<keyword evidence="14" id="KW-1185">Reference proteome</keyword>
<dbReference type="PIRSF" id="PIRSF003314">
    <property type="entry name" value="IPP_isomerase"/>
    <property type="match status" value="1"/>
</dbReference>
<evidence type="ECO:0000256" key="5">
    <source>
        <dbReference type="ARBA" id="ARBA00022723"/>
    </source>
</evidence>
<evidence type="ECO:0000256" key="9">
    <source>
        <dbReference type="ARBA" id="ARBA00023235"/>
    </source>
</evidence>
<evidence type="ECO:0000313" key="13">
    <source>
        <dbReference type="EMBL" id="MCW9706316.1"/>
    </source>
</evidence>
<dbReference type="GO" id="GO:0004452">
    <property type="term" value="F:isopentenyl-diphosphate delta-isomerase activity"/>
    <property type="evidence" value="ECO:0007669"/>
    <property type="project" value="UniProtKB-EC"/>
</dbReference>
<feature type="domain" description="FMN-dependent dehydrogenase" evidence="12">
    <location>
        <begin position="176"/>
        <end position="337"/>
    </location>
</feature>
<evidence type="ECO:0000256" key="4">
    <source>
        <dbReference type="ARBA" id="ARBA00022643"/>
    </source>
</evidence>
<feature type="binding site" evidence="11">
    <location>
        <begin position="269"/>
        <end position="271"/>
    </location>
    <ligand>
        <name>FMN</name>
        <dbReference type="ChEBI" id="CHEBI:58210"/>
    </ligand>
</feature>